<keyword evidence="2" id="KW-1185">Reference proteome</keyword>
<dbReference type="EMBL" id="JBDODL010001021">
    <property type="protein sequence ID" value="MES1921015.1"/>
    <property type="molecule type" value="Genomic_DNA"/>
</dbReference>
<evidence type="ECO:0000313" key="1">
    <source>
        <dbReference type="EMBL" id="MES1921015.1"/>
    </source>
</evidence>
<gene>
    <name evidence="1" type="ORF">MHBO_002619</name>
</gene>
<accession>A0ABV2AMX0</accession>
<evidence type="ECO:0000313" key="2">
    <source>
        <dbReference type="Proteomes" id="UP001439008"/>
    </source>
</evidence>
<reference evidence="1 2" key="1">
    <citation type="journal article" date="2024" name="BMC Biol.">
        <title>Comparative genomics of Ascetosporea gives new insight into the evolutionary basis for animal parasitism in Rhizaria.</title>
        <authorList>
            <person name="Hiltunen Thoren M."/>
            <person name="Onut-Brannstrom I."/>
            <person name="Alfjorden A."/>
            <person name="Peckova H."/>
            <person name="Swords F."/>
            <person name="Hooper C."/>
            <person name="Holzer A.S."/>
            <person name="Bass D."/>
            <person name="Burki F."/>
        </authorList>
    </citation>
    <scope>NUCLEOTIDE SEQUENCE [LARGE SCALE GENOMIC DNA]</scope>
    <source>
        <strain evidence="1">20-A016</strain>
    </source>
</reference>
<feature type="non-terminal residue" evidence="1">
    <location>
        <position position="70"/>
    </location>
</feature>
<name>A0ABV2AMX0_9EUKA</name>
<protein>
    <submittedName>
        <fullName evidence="1">Uncharacterized protein</fullName>
    </submittedName>
</protein>
<organism evidence="1 2">
    <name type="scientific">Bonamia ostreae</name>
    <dbReference type="NCBI Taxonomy" id="126728"/>
    <lineage>
        <taxon>Eukaryota</taxon>
        <taxon>Sar</taxon>
        <taxon>Rhizaria</taxon>
        <taxon>Endomyxa</taxon>
        <taxon>Ascetosporea</taxon>
        <taxon>Haplosporida</taxon>
        <taxon>Bonamia</taxon>
    </lineage>
</organism>
<dbReference type="Proteomes" id="UP001439008">
    <property type="component" value="Unassembled WGS sequence"/>
</dbReference>
<sequence length="70" mass="8149">MAYSCPPSFDSLEYINACPVDERQWKERAKMKNCSKYPQTCFKPLQYHCLLNPYGNESVEVCAPKTRLVQ</sequence>
<proteinExistence type="predicted"/>
<comment type="caution">
    <text evidence="1">The sequence shown here is derived from an EMBL/GenBank/DDBJ whole genome shotgun (WGS) entry which is preliminary data.</text>
</comment>